<comment type="subcellular location">
    <subcellularLocation>
        <location evidence="1">Cell inner membrane</location>
    </subcellularLocation>
</comment>
<dbReference type="InterPro" id="IPR051800">
    <property type="entry name" value="PqiA-PqiB_transport"/>
</dbReference>
<name>A0A1W1EIN2_9ZZZZ</name>
<dbReference type="PANTHER" id="PTHR30462:SF3">
    <property type="entry name" value="INTERMEMBRANE TRANSPORT PROTEIN PQIA"/>
    <property type="match status" value="1"/>
</dbReference>
<proteinExistence type="predicted"/>
<feature type="transmembrane region" description="Helical" evidence="7">
    <location>
        <begin position="43"/>
        <end position="69"/>
    </location>
</feature>
<feature type="transmembrane region" description="Helical" evidence="7">
    <location>
        <begin position="89"/>
        <end position="114"/>
    </location>
</feature>
<dbReference type="GO" id="GO:0005886">
    <property type="term" value="C:plasma membrane"/>
    <property type="evidence" value="ECO:0007669"/>
    <property type="project" value="UniProtKB-SubCell"/>
</dbReference>
<evidence type="ECO:0000256" key="4">
    <source>
        <dbReference type="ARBA" id="ARBA00022692"/>
    </source>
</evidence>
<protein>
    <submittedName>
        <fullName evidence="8">Paraquat-inducible protein A</fullName>
    </submittedName>
</protein>
<evidence type="ECO:0000256" key="3">
    <source>
        <dbReference type="ARBA" id="ARBA00022519"/>
    </source>
</evidence>
<feature type="transmembrane region" description="Helical" evidence="7">
    <location>
        <begin position="130"/>
        <end position="155"/>
    </location>
</feature>
<accession>A0A1W1EIN2</accession>
<gene>
    <name evidence="8" type="ORF">MNB_SV-15-1318</name>
</gene>
<evidence type="ECO:0000256" key="2">
    <source>
        <dbReference type="ARBA" id="ARBA00022475"/>
    </source>
</evidence>
<dbReference type="Pfam" id="PF04403">
    <property type="entry name" value="PqiA"/>
    <property type="match status" value="1"/>
</dbReference>
<evidence type="ECO:0000313" key="8">
    <source>
        <dbReference type="EMBL" id="SHO80719.1"/>
    </source>
</evidence>
<organism evidence="8">
    <name type="scientific">hydrothermal vent metagenome</name>
    <dbReference type="NCBI Taxonomy" id="652676"/>
    <lineage>
        <taxon>unclassified sequences</taxon>
        <taxon>metagenomes</taxon>
        <taxon>ecological metagenomes</taxon>
    </lineage>
</organism>
<dbReference type="AlphaFoldDB" id="A0A1W1EIN2"/>
<evidence type="ECO:0000256" key="7">
    <source>
        <dbReference type="SAM" id="Phobius"/>
    </source>
</evidence>
<dbReference type="InterPro" id="IPR007498">
    <property type="entry name" value="PqiA-like"/>
</dbReference>
<dbReference type="PANTHER" id="PTHR30462">
    <property type="entry name" value="INTERMEMBRANE TRANSPORT PROTEIN PQIB-RELATED"/>
    <property type="match status" value="1"/>
</dbReference>
<evidence type="ECO:0000256" key="6">
    <source>
        <dbReference type="ARBA" id="ARBA00023136"/>
    </source>
</evidence>
<keyword evidence="6 7" id="KW-0472">Membrane</keyword>
<dbReference type="EMBL" id="FRYL01000017">
    <property type="protein sequence ID" value="SHO80719.1"/>
    <property type="molecule type" value="Genomic_DNA"/>
</dbReference>
<evidence type="ECO:0000256" key="5">
    <source>
        <dbReference type="ARBA" id="ARBA00022989"/>
    </source>
</evidence>
<keyword evidence="2" id="KW-1003">Cell membrane</keyword>
<keyword evidence="5 7" id="KW-1133">Transmembrane helix</keyword>
<reference evidence="8" key="1">
    <citation type="submission" date="2016-10" db="EMBL/GenBank/DDBJ databases">
        <authorList>
            <person name="de Groot N.N."/>
        </authorList>
    </citation>
    <scope>NUCLEOTIDE SEQUENCE</scope>
</reference>
<feature type="transmembrane region" description="Helical" evidence="7">
    <location>
        <begin position="161"/>
        <end position="184"/>
    </location>
</feature>
<evidence type="ECO:0000256" key="1">
    <source>
        <dbReference type="ARBA" id="ARBA00004533"/>
    </source>
</evidence>
<sequence length="190" mass="21500">MKNNIIRCHKCEAVNIDTGDEIECRRCNKKIYKNKQYSLNSTIAYLITAMIAFVPANLYPMLIITQFGITTQSNIIEGIIEIYESGSYSIALIILFASVFVPIIKFILLIYLIIATKLNTHKDPHIRHRIFYITVIGPWSMIDVFVVAILVSLVHLDNIEIIAGEASTAFSIMVFFTLLSALSFDSRSMD</sequence>
<keyword evidence="3" id="KW-0997">Cell inner membrane</keyword>
<keyword evidence="4 7" id="KW-0812">Transmembrane</keyword>